<keyword evidence="8" id="KW-1185">Reference proteome</keyword>
<accession>A0AAQ3T787</accession>
<keyword evidence="3 6" id="KW-0812">Transmembrane</keyword>
<feature type="non-terminal residue" evidence="7">
    <location>
        <position position="1"/>
    </location>
</feature>
<dbReference type="GO" id="GO:0015180">
    <property type="term" value="F:L-alanine transmembrane transporter activity"/>
    <property type="evidence" value="ECO:0007669"/>
    <property type="project" value="TreeGrafter"/>
</dbReference>
<evidence type="ECO:0000256" key="6">
    <source>
        <dbReference type="SAM" id="Phobius"/>
    </source>
</evidence>
<dbReference type="GO" id="GO:0016020">
    <property type="term" value="C:membrane"/>
    <property type="evidence" value="ECO:0007669"/>
    <property type="project" value="UniProtKB-SubCell"/>
</dbReference>
<comment type="subcellular location">
    <subcellularLocation>
        <location evidence="1">Membrane</location>
        <topology evidence="1">Multi-pass membrane protein</topology>
    </subcellularLocation>
</comment>
<feature type="transmembrane region" description="Helical" evidence="6">
    <location>
        <begin position="46"/>
        <end position="67"/>
    </location>
</feature>
<dbReference type="GO" id="GO:0005313">
    <property type="term" value="F:L-glutamate transmembrane transporter activity"/>
    <property type="evidence" value="ECO:0007669"/>
    <property type="project" value="TreeGrafter"/>
</dbReference>
<evidence type="ECO:0000256" key="3">
    <source>
        <dbReference type="ARBA" id="ARBA00022692"/>
    </source>
</evidence>
<dbReference type="PANTHER" id="PTHR45649">
    <property type="entry name" value="AMINO-ACID PERMEASE BAT1"/>
    <property type="match status" value="1"/>
</dbReference>
<evidence type="ECO:0000313" key="8">
    <source>
        <dbReference type="Proteomes" id="UP001341281"/>
    </source>
</evidence>
<evidence type="ECO:0000256" key="1">
    <source>
        <dbReference type="ARBA" id="ARBA00004141"/>
    </source>
</evidence>
<protein>
    <submittedName>
        <fullName evidence="7">Uncharacterized protein</fullName>
    </submittedName>
</protein>
<evidence type="ECO:0000256" key="5">
    <source>
        <dbReference type="ARBA" id="ARBA00023136"/>
    </source>
</evidence>
<name>A0AAQ3T787_PASNO</name>
<sequence>TAGGGGGGGEAMGSVELPVADPAADADRARLQQLGYKQELKRGLSLLSNFAFSFSLISVLSGITTTYNTGLRYGGPVSMTLG</sequence>
<keyword evidence="5 6" id="KW-0472">Membrane</keyword>
<evidence type="ECO:0000313" key="7">
    <source>
        <dbReference type="EMBL" id="WVZ67460.1"/>
    </source>
</evidence>
<organism evidence="7 8">
    <name type="scientific">Paspalum notatum var. saurae</name>
    <dbReference type="NCBI Taxonomy" id="547442"/>
    <lineage>
        <taxon>Eukaryota</taxon>
        <taxon>Viridiplantae</taxon>
        <taxon>Streptophyta</taxon>
        <taxon>Embryophyta</taxon>
        <taxon>Tracheophyta</taxon>
        <taxon>Spermatophyta</taxon>
        <taxon>Magnoliopsida</taxon>
        <taxon>Liliopsida</taxon>
        <taxon>Poales</taxon>
        <taxon>Poaceae</taxon>
        <taxon>PACMAD clade</taxon>
        <taxon>Panicoideae</taxon>
        <taxon>Andropogonodae</taxon>
        <taxon>Paspaleae</taxon>
        <taxon>Paspalinae</taxon>
        <taxon>Paspalum</taxon>
    </lineage>
</organism>
<proteinExistence type="predicted"/>
<evidence type="ECO:0000256" key="2">
    <source>
        <dbReference type="ARBA" id="ARBA00022448"/>
    </source>
</evidence>
<dbReference type="GO" id="GO:0015185">
    <property type="term" value="F:gamma-aminobutyric acid transmembrane transporter activity"/>
    <property type="evidence" value="ECO:0007669"/>
    <property type="project" value="TreeGrafter"/>
</dbReference>
<dbReference type="AlphaFoldDB" id="A0AAQ3T787"/>
<keyword evidence="2" id="KW-0813">Transport</keyword>
<reference evidence="7 8" key="1">
    <citation type="submission" date="2024-02" db="EMBL/GenBank/DDBJ databases">
        <title>High-quality chromosome-scale genome assembly of Pensacola bahiagrass (Paspalum notatum Flugge var. saurae).</title>
        <authorList>
            <person name="Vega J.M."/>
            <person name="Podio M."/>
            <person name="Orjuela J."/>
            <person name="Siena L.A."/>
            <person name="Pessino S.C."/>
            <person name="Combes M.C."/>
            <person name="Mariac C."/>
            <person name="Albertini E."/>
            <person name="Pupilli F."/>
            <person name="Ortiz J.P.A."/>
            <person name="Leblanc O."/>
        </authorList>
    </citation>
    <scope>NUCLEOTIDE SEQUENCE [LARGE SCALE GENOMIC DNA]</scope>
    <source>
        <strain evidence="7">R1</strain>
        <tissue evidence="7">Leaf</tissue>
    </source>
</reference>
<dbReference type="PANTHER" id="PTHR45649:SF18">
    <property type="entry name" value="OS01G0945100 PROTEIN"/>
    <property type="match status" value="1"/>
</dbReference>
<keyword evidence="4 6" id="KW-1133">Transmembrane helix</keyword>
<evidence type="ECO:0000256" key="4">
    <source>
        <dbReference type="ARBA" id="ARBA00022989"/>
    </source>
</evidence>
<gene>
    <name evidence="7" type="ORF">U9M48_016532</name>
</gene>
<dbReference type="GO" id="GO:0015189">
    <property type="term" value="F:L-lysine transmembrane transporter activity"/>
    <property type="evidence" value="ECO:0007669"/>
    <property type="project" value="TreeGrafter"/>
</dbReference>
<dbReference type="EMBL" id="CP144748">
    <property type="protein sequence ID" value="WVZ67460.1"/>
    <property type="molecule type" value="Genomic_DNA"/>
</dbReference>
<dbReference type="Proteomes" id="UP001341281">
    <property type="component" value="Chromosome 04"/>
</dbReference>